<evidence type="ECO:0000313" key="2">
    <source>
        <dbReference type="EMBL" id="RBP41396.1"/>
    </source>
</evidence>
<protein>
    <submittedName>
        <fullName evidence="2">ApaG protein</fullName>
    </submittedName>
</protein>
<dbReference type="GO" id="GO:0070987">
    <property type="term" value="P:error-free translesion synthesis"/>
    <property type="evidence" value="ECO:0007669"/>
    <property type="project" value="TreeGrafter"/>
</dbReference>
<dbReference type="PROSITE" id="PS51087">
    <property type="entry name" value="APAG"/>
    <property type="match status" value="1"/>
</dbReference>
<dbReference type="RefSeq" id="WP_113960027.1">
    <property type="nucleotide sequence ID" value="NZ_QNRR01000007.1"/>
</dbReference>
<proteinExistence type="predicted"/>
<dbReference type="SUPFAM" id="SSF110069">
    <property type="entry name" value="ApaG-like"/>
    <property type="match status" value="1"/>
</dbReference>
<dbReference type="PANTHER" id="PTHR14289:SF16">
    <property type="entry name" value="POLYMERASE DELTA-INTERACTING PROTEIN 2"/>
    <property type="match status" value="1"/>
</dbReference>
<evidence type="ECO:0000259" key="1">
    <source>
        <dbReference type="PROSITE" id="PS51087"/>
    </source>
</evidence>
<dbReference type="PANTHER" id="PTHR14289">
    <property type="entry name" value="F-BOX ONLY PROTEIN 3"/>
    <property type="match status" value="1"/>
</dbReference>
<feature type="domain" description="ApaG" evidence="1">
    <location>
        <begin position="5"/>
        <end position="127"/>
    </location>
</feature>
<dbReference type="EMBL" id="QNRR01000007">
    <property type="protein sequence ID" value="RBP41396.1"/>
    <property type="molecule type" value="Genomic_DNA"/>
</dbReference>
<dbReference type="AlphaFoldDB" id="A0A366HHJ8"/>
<evidence type="ECO:0000313" key="3">
    <source>
        <dbReference type="Proteomes" id="UP000253426"/>
    </source>
</evidence>
<dbReference type="OrthoDB" id="9795226at2"/>
<organism evidence="2 3">
    <name type="scientific">Roseimicrobium gellanilyticum</name>
    <dbReference type="NCBI Taxonomy" id="748857"/>
    <lineage>
        <taxon>Bacteria</taxon>
        <taxon>Pseudomonadati</taxon>
        <taxon>Verrucomicrobiota</taxon>
        <taxon>Verrucomicrobiia</taxon>
        <taxon>Verrucomicrobiales</taxon>
        <taxon>Verrucomicrobiaceae</taxon>
        <taxon>Roseimicrobium</taxon>
    </lineage>
</organism>
<dbReference type="Gene3D" id="2.60.40.1470">
    <property type="entry name" value="ApaG domain"/>
    <property type="match status" value="1"/>
</dbReference>
<keyword evidence="3" id="KW-1185">Reference proteome</keyword>
<name>A0A366HHJ8_9BACT</name>
<reference evidence="2 3" key="1">
    <citation type="submission" date="2018-06" db="EMBL/GenBank/DDBJ databases">
        <title>Genomic Encyclopedia of Type Strains, Phase IV (KMG-IV): sequencing the most valuable type-strain genomes for metagenomic binning, comparative biology and taxonomic classification.</title>
        <authorList>
            <person name="Goeker M."/>
        </authorList>
    </citation>
    <scope>NUCLEOTIDE SEQUENCE [LARGE SCALE GENOMIC DNA]</scope>
    <source>
        <strain evidence="2 3">DSM 25532</strain>
    </source>
</reference>
<gene>
    <name evidence="2" type="ORF">DES53_107228</name>
</gene>
<sequence length="127" mass="14075">MPLQFEQLPGLSVSVDQVLYLPHLQVPPDKPHPFAYYLSIHNHSSESITIVGRKWIVTDDGGETLVVEGDGVVGEKPRLEPGQTFSYNSYHVIAEPSVATGTFFGQTDNGKPVYVRVPDFRLELPLV</sequence>
<comment type="caution">
    <text evidence="2">The sequence shown here is derived from an EMBL/GenBank/DDBJ whole genome shotgun (WGS) entry which is preliminary data.</text>
</comment>
<dbReference type="InterPro" id="IPR036767">
    <property type="entry name" value="ApaG_sf"/>
</dbReference>
<dbReference type="Pfam" id="PF04379">
    <property type="entry name" value="DUF525"/>
    <property type="match status" value="1"/>
</dbReference>
<accession>A0A366HHJ8</accession>
<dbReference type="Proteomes" id="UP000253426">
    <property type="component" value="Unassembled WGS sequence"/>
</dbReference>
<dbReference type="InterPro" id="IPR007474">
    <property type="entry name" value="ApaG_domain"/>
</dbReference>